<dbReference type="GO" id="GO:0016616">
    <property type="term" value="F:oxidoreductase activity, acting on the CH-OH group of donors, NAD or NADP as acceptor"/>
    <property type="evidence" value="ECO:0007669"/>
    <property type="project" value="TreeGrafter"/>
</dbReference>
<keyword evidence="1" id="KW-0560">Oxidoreductase</keyword>
<dbReference type="Gene3D" id="3.40.50.720">
    <property type="entry name" value="NAD(P)-binding Rossmann-like Domain"/>
    <property type="match status" value="1"/>
</dbReference>
<dbReference type="RefSeq" id="XP_062625297.1">
    <property type="nucleotide sequence ID" value="XM_062769313.1"/>
</dbReference>
<feature type="signal peptide" evidence="3">
    <location>
        <begin position="1"/>
        <end position="16"/>
    </location>
</feature>
<dbReference type="PANTHER" id="PTHR10366:SF564">
    <property type="entry name" value="STEROL-4-ALPHA-CARBOXYLATE 3-DEHYDROGENASE, DECARBOXYLATING"/>
    <property type="match status" value="1"/>
</dbReference>
<accession>A0AAF0Y2Z3</accession>
<dbReference type="GeneID" id="87806041"/>
<reference evidence="5" key="1">
    <citation type="submission" date="2023-10" db="EMBL/GenBank/DDBJ databases">
        <authorList>
            <person name="Noh H."/>
        </authorList>
    </citation>
    <scope>NUCLEOTIDE SEQUENCE</scope>
    <source>
        <strain evidence="5">DUCC4014</strain>
    </source>
</reference>
<evidence type="ECO:0000256" key="1">
    <source>
        <dbReference type="ARBA" id="ARBA00023002"/>
    </source>
</evidence>
<dbReference type="InterPro" id="IPR036291">
    <property type="entry name" value="NAD(P)-bd_dom_sf"/>
</dbReference>
<dbReference type="EMBL" id="CP086715">
    <property type="protein sequence ID" value="WOO79265.1"/>
    <property type="molecule type" value="Genomic_DNA"/>
</dbReference>
<evidence type="ECO:0000256" key="2">
    <source>
        <dbReference type="ARBA" id="ARBA00023445"/>
    </source>
</evidence>
<sequence>MPALTSGLILVTGASGFIGTHTVSALLDAGFSVRVTARSKPKAEHVRELFPGNEDHITYSIVPEISEKNAWDEAVKGVDGVIHLASPVTLAHTGDPDEIIRPAVDGVVHLLESLQKYNPSVKRVVQISSSAAVGGVDRPDVYAFTEKDWNDAIVAVVEKEGAAASGGAKYSASKTLSEKAFWKFIADNKPTWDGVSINPVFNFGPATQFAHADAGALTSSLVLLTPYLNPGAPQQLLETPYGSLVDVRDVAFASVKALTTQEAADERYLLSADKIWGNDIALAVETVIQEPGYLKANADPEYRATLATKKSYFDGSKVEKAFGFTYRKKDDTLRESVEAIQNAKKSKL</sequence>
<dbReference type="InterPro" id="IPR001509">
    <property type="entry name" value="Epimerase_deHydtase"/>
</dbReference>
<feature type="domain" description="NAD-dependent epimerase/dehydratase" evidence="4">
    <location>
        <begin position="9"/>
        <end position="264"/>
    </location>
</feature>
<dbReference type="InterPro" id="IPR050425">
    <property type="entry name" value="NAD(P)_dehydrat-like"/>
</dbReference>
<gene>
    <name evidence="5" type="primary">SPAC513.07_0</name>
    <name evidence="5" type="ORF">LOC62_02G002794</name>
</gene>
<keyword evidence="3" id="KW-0732">Signal</keyword>
<dbReference type="Proteomes" id="UP000827549">
    <property type="component" value="Chromosome 2"/>
</dbReference>
<dbReference type="SUPFAM" id="SSF51735">
    <property type="entry name" value="NAD(P)-binding Rossmann-fold domains"/>
    <property type="match status" value="1"/>
</dbReference>
<feature type="chain" id="PRO_5042188954" evidence="3">
    <location>
        <begin position="17"/>
        <end position="348"/>
    </location>
</feature>
<keyword evidence="6" id="KW-1185">Reference proteome</keyword>
<evidence type="ECO:0000313" key="6">
    <source>
        <dbReference type="Proteomes" id="UP000827549"/>
    </source>
</evidence>
<dbReference type="PANTHER" id="PTHR10366">
    <property type="entry name" value="NAD DEPENDENT EPIMERASE/DEHYDRATASE"/>
    <property type="match status" value="1"/>
</dbReference>
<evidence type="ECO:0000256" key="3">
    <source>
        <dbReference type="SAM" id="SignalP"/>
    </source>
</evidence>
<evidence type="ECO:0000259" key="4">
    <source>
        <dbReference type="Pfam" id="PF01370"/>
    </source>
</evidence>
<dbReference type="AlphaFoldDB" id="A0AAF0Y2Z3"/>
<protein>
    <submittedName>
        <fullName evidence="5">Uncharacterized oxidoreductase</fullName>
    </submittedName>
</protein>
<name>A0AAF0Y2Z3_9TREE</name>
<evidence type="ECO:0000313" key="5">
    <source>
        <dbReference type="EMBL" id="WOO79265.1"/>
    </source>
</evidence>
<proteinExistence type="inferred from homology"/>
<dbReference type="Pfam" id="PF01370">
    <property type="entry name" value="Epimerase"/>
    <property type="match status" value="1"/>
</dbReference>
<comment type="similarity">
    <text evidence="2">Belongs to the NAD(P)-dependent epimerase/dehydratase family. Dihydroflavonol-4-reductase subfamily.</text>
</comment>
<organism evidence="5 6">
    <name type="scientific">Vanrija pseudolonga</name>
    <dbReference type="NCBI Taxonomy" id="143232"/>
    <lineage>
        <taxon>Eukaryota</taxon>
        <taxon>Fungi</taxon>
        <taxon>Dikarya</taxon>
        <taxon>Basidiomycota</taxon>
        <taxon>Agaricomycotina</taxon>
        <taxon>Tremellomycetes</taxon>
        <taxon>Trichosporonales</taxon>
        <taxon>Trichosporonaceae</taxon>
        <taxon>Vanrija</taxon>
    </lineage>
</organism>